<evidence type="ECO:0000256" key="6">
    <source>
        <dbReference type="ARBA" id="ARBA00022840"/>
    </source>
</evidence>
<dbReference type="InterPro" id="IPR011545">
    <property type="entry name" value="DEAD/DEAH_box_helicase_dom"/>
</dbReference>
<dbReference type="Gene3D" id="3.40.50.300">
    <property type="entry name" value="P-loop containing nucleotide triphosphate hydrolases"/>
    <property type="match status" value="2"/>
</dbReference>
<dbReference type="PROSITE" id="PS51194">
    <property type="entry name" value="HELICASE_CTER"/>
    <property type="match status" value="1"/>
</dbReference>
<evidence type="ECO:0000313" key="12">
    <source>
        <dbReference type="Proteomes" id="UP000316495"/>
    </source>
</evidence>
<feature type="domain" description="Helicase C-terminal" evidence="10">
    <location>
        <begin position="423"/>
        <end position="575"/>
    </location>
</feature>
<dbReference type="Gene3D" id="3.30.2060.10">
    <property type="entry name" value="Penicillin-binding protein 1b domain"/>
    <property type="match status" value="1"/>
</dbReference>
<dbReference type="PANTHER" id="PTHR47964:SF1">
    <property type="entry name" value="ATP-DEPENDENT DNA HELICASE HOMOLOG RECG, CHLOROPLASTIC"/>
    <property type="match status" value="1"/>
</dbReference>
<dbReference type="SMART" id="SM00490">
    <property type="entry name" value="HELICc"/>
    <property type="match status" value="1"/>
</dbReference>
<dbReference type="Pfam" id="PF00270">
    <property type="entry name" value="DEAD"/>
    <property type="match status" value="1"/>
</dbReference>
<evidence type="ECO:0000256" key="1">
    <source>
        <dbReference type="ARBA" id="ARBA00022490"/>
    </source>
</evidence>
<dbReference type="Pfam" id="PF00271">
    <property type="entry name" value="Helicase_C"/>
    <property type="match status" value="1"/>
</dbReference>
<dbReference type="InterPro" id="IPR027417">
    <property type="entry name" value="P-loop_NTPase"/>
</dbReference>
<dbReference type="CDD" id="cd17991">
    <property type="entry name" value="DEXHc_TRCF"/>
    <property type="match status" value="1"/>
</dbReference>
<dbReference type="GO" id="GO:0003678">
    <property type="term" value="F:DNA helicase activity"/>
    <property type="evidence" value="ECO:0007669"/>
    <property type="project" value="TreeGrafter"/>
</dbReference>
<keyword evidence="8" id="KW-0234">DNA repair</keyword>
<keyword evidence="1" id="KW-0963">Cytoplasm</keyword>
<dbReference type="InterPro" id="IPR041471">
    <property type="entry name" value="UvrB_inter"/>
</dbReference>
<dbReference type="GO" id="GO:0016787">
    <property type="term" value="F:hydrolase activity"/>
    <property type="evidence" value="ECO:0007669"/>
    <property type="project" value="UniProtKB-KW"/>
</dbReference>
<dbReference type="SUPFAM" id="SSF52540">
    <property type="entry name" value="P-loop containing nucleoside triphosphate hydrolases"/>
    <property type="match status" value="3"/>
</dbReference>
<evidence type="ECO:0000256" key="7">
    <source>
        <dbReference type="ARBA" id="ARBA00023125"/>
    </source>
</evidence>
<keyword evidence="6" id="KW-0067">ATP-binding</keyword>
<accession>A0A554LNT9</accession>
<dbReference type="InterPro" id="IPR003711">
    <property type="entry name" value="CarD-like/TRCF_RID"/>
</dbReference>
<dbReference type="SMART" id="SM01058">
    <property type="entry name" value="CarD_TRCF"/>
    <property type="match status" value="1"/>
</dbReference>
<evidence type="ECO:0000256" key="8">
    <source>
        <dbReference type="ARBA" id="ARBA00023204"/>
    </source>
</evidence>
<reference evidence="11 12" key="1">
    <citation type="submission" date="2017-07" db="EMBL/GenBank/DDBJ databases">
        <title>Mechanisms for carbon and nitrogen cycling indicate functional differentiation within the Candidate Phyla Radiation.</title>
        <authorList>
            <person name="Danczak R.E."/>
            <person name="Johnston M.D."/>
            <person name="Kenah C."/>
            <person name="Slattery M."/>
            <person name="Wrighton K.C."/>
            <person name="Wilkins M.J."/>
        </authorList>
    </citation>
    <scope>NUCLEOTIDE SEQUENCE [LARGE SCALE GENOMIC DNA]</scope>
    <source>
        <strain evidence="11">Athens1014_28</strain>
    </source>
</reference>
<evidence type="ECO:0000313" key="11">
    <source>
        <dbReference type="EMBL" id="TSC94546.1"/>
    </source>
</evidence>
<dbReference type="Pfam" id="PF02559">
    <property type="entry name" value="CarD_TRCF_RID"/>
    <property type="match status" value="1"/>
</dbReference>
<dbReference type="PROSITE" id="PS51192">
    <property type="entry name" value="HELICASE_ATP_BIND_1"/>
    <property type="match status" value="1"/>
</dbReference>
<feature type="domain" description="Helicase ATP-binding" evidence="9">
    <location>
        <begin position="241"/>
        <end position="402"/>
    </location>
</feature>
<evidence type="ECO:0000259" key="9">
    <source>
        <dbReference type="PROSITE" id="PS51192"/>
    </source>
</evidence>
<dbReference type="PANTHER" id="PTHR47964">
    <property type="entry name" value="ATP-DEPENDENT DNA HELICASE HOMOLOG RECG, CHLOROPLASTIC"/>
    <property type="match status" value="1"/>
</dbReference>
<gene>
    <name evidence="11" type="ORF">Athens101428_253</name>
</gene>
<organism evidence="11 12">
    <name type="scientific">Candidatus Berkelbacteria bacterium Athens1014_28</name>
    <dbReference type="NCBI Taxonomy" id="2017145"/>
    <lineage>
        <taxon>Bacteria</taxon>
        <taxon>Candidatus Berkelbacteria</taxon>
    </lineage>
</organism>
<keyword evidence="2" id="KW-0547">Nucleotide-binding</keyword>
<keyword evidence="3" id="KW-0227">DNA damage</keyword>
<comment type="caution">
    <text evidence="11">The sequence shown here is derived from an EMBL/GenBank/DDBJ whole genome shotgun (WGS) entry which is preliminary data.</text>
</comment>
<keyword evidence="5 11" id="KW-0347">Helicase</keyword>
<dbReference type="SUPFAM" id="SSF141259">
    <property type="entry name" value="CarD-like"/>
    <property type="match status" value="1"/>
</dbReference>
<dbReference type="SMART" id="SM00487">
    <property type="entry name" value="DEXDc"/>
    <property type="match status" value="1"/>
</dbReference>
<evidence type="ECO:0000256" key="5">
    <source>
        <dbReference type="ARBA" id="ARBA00022806"/>
    </source>
</evidence>
<evidence type="ECO:0000256" key="3">
    <source>
        <dbReference type="ARBA" id="ARBA00022763"/>
    </source>
</evidence>
<sequence>MSIKSKVLKLKVGQSINFDEVIIQLHTFGYERVEKVSNFCQYSVSGGLIKIFSSFNENPIVIDFFGNCIEKIYSRDLLSNKKISDFSVLKIKNNVISVDGGSIKPSDYIVHIDHGIGIFRGFVFKKTILGFKELLAVEYAGGDFLYMPESLLAKLSKYLGVSKRIPKLSRFGSVIWENRKKKIVESIYHLAKELLLVYAKRELTKRKKYAINFDWDKKLKNTFEHNETSDQEKAIMEIYQDLEKDTPMDRLLVGDVGFGKTEVAVRAATQVIENGKQVAILAPTTILSRQHFVTISNRLSEFPIKVAEISRFVSTEKQTEIKNDLKSGKIDLIIGTHRLIKSDIIFNNLGLLIIDEEQRFGVKDKEKLKGLKNDIDVLSLSATPIPRTLFISLSGIRQISAIKVPPAGRISIKNFVELYDSEKVKKYISNEFSRSGQVYFLHNDLKTIKARASEFMRHFPKKKIAIAHGQMPEEKLAQTMADFSLGKIDVLFCSTIIENGLDVQNANTLIVEDSDNFGLSQLYQIRGRIGRGKNQAYAYFTHKKKLKENAFRRLRALLDKQELGSGFDIAYSDLEIRGGGNILGREQHGNMEELGLILYSKLLSQVVEKLKNENKCF</sequence>
<evidence type="ECO:0000256" key="4">
    <source>
        <dbReference type="ARBA" id="ARBA00022801"/>
    </source>
</evidence>
<dbReference type="InterPro" id="IPR014001">
    <property type="entry name" value="Helicase_ATP-bd"/>
</dbReference>
<dbReference type="AlphaFoldDB" id="A0A554LNT9"/>
<dbReference type="InterPro" id="IPR001650">
    <property type="entry name" value="Helicase_C-like"/>
</dbReference>
<dbReference type="InterPro" id="IPR047112">
    <property type="entry name" value="RecG/Mfd"/>
</dbReference>
<dbReference type="Pfam" id="PF17757">
    <property type="entry name" value="UvrB_inter"/>
    <property type="match status" value="1"/>
</dbReference>
<evidence type="ECO:0000256" key="2">
    <source>
        <dbReference type="ARBA" id="ARBA00022741"/>
    </source>
</evidence>
<protein>
    <submittedName>
        <fullName evidence="11">Transcription-repair coupling factor (Superfamily II helicase)</fullName>
    </submittedName>
</protein>
<keyword evidence="4" id="KW-0378">Hydrolase</keyword>
<dbReference type="GO" id="GO:0006281">
    <property type="term" value="P:DNA repair"/>
    <property type="evidence" value="ECO:0007669"/>
    <property type="project" value="UniProtKB-KW"/>
</dbReference>
<proteinExistence type="predicted"/>
<dbReference type="Gene3D" id="2.40.10.170">
    <property type="match status" value="1"/>
</dbReference>
<dbReference type="InterPro" id="IPR036101">
    <property type="entry name" value="CarD-like/TRCF_RID_sf"/>
</dbReference>
<name>A0A554LNT9_9BACT</name>
<evidence type="ECO:0000259" key="10">
    <source>
        <dbReference type="PROSITE" id="PS51194"/>
    </source>
</evidence>
<dbReference type="GO" id="GO:0005524">
    <property type="term" value="F:ATP binding"/>
    <property type="evidence" value="ECO:0007669"/>
    <property type="project" value="UniProtKB-KW"/>
</dbReference>
<dbReference type="GO" id="GO:0003677">
    <property type="term" value="F:DNA binding"/>
    <property type="evidence" value="ECO:0007669"/>
    <property type="project" value="UniProtKB-KW"/>
</dbReference>
<dbReference type="Proteomes" id="UP000316495">
    <property type="component" value="Unassembled WGS sequence"/>
</dbReference>
<dbReference type="EMBL" id="VMGN01000010">
    <property type="protein sequence ID" value="TSC94546.1"/>
    <property type="molecule type" value="Genomic_DNA"/>
</dbReference>
<keyword evidence="7" id="KW-0238">DNA-binding</keyword>